<dbReference type="GO" id="GO:0016853">
    <property type="term" value="F:isomerase activity"/>
    <property type="evidence" value="ECO:0007669"/>
    <property type="project" value="TreeGrafter"/>
</dbReference>
<dbReference type="OMA" id="AHWTNLS"/>
<dbReference type="STRING" id="1245528.M3INS1"/>
<protein>
    <submittedName>
        <fullName evidence="2">Antisense-enhancing sequence 1</fullName>
    </submittedName>
</protein>
<dbReference type="PANTHER" id="PTHR13774">
    <property type="entry name" value="PHENAZINE BIOSYNTHESIS PROTEIN"/>
    <property type="match status" value="1"/>
</dbReference>
<dbReference type="GO" id="GO:0005737">
    <property type="term" value="C:cytoplasm"/>
    <property type="evidence" value="ECO:0007669"/>
    <property type="project" value="TreeGrafter"/>
</dbReference>
<dbReference type="OrthoDB" id="75169at2759"/>
<dbReference type="HOGENOM" id="CLU_048756_0_0_1"/>
<reference evidence="2 3" key="1">
    <citation type="submission" date="2013-02" db="EMBL/GenBank/DDBJ databases">
        <title>Genome sequence of Candida maltosa Xu316, a potential industrial strain for xylitol and ethanol production.</title>
        <authorList>
            <person name="Yu J."/>
            <person name="Wang Q."/>
            <person name="Geng X."/>
            <person name="Bao W."/>
            <person name="He P."/>
            <person name="Cai J."/>
        </authorList>
    </citation>
    <scope>NUCLEOTIDE SEQUENCE [LARGE SCALE GENOMIC DNA]</scope>
    <source>
        <strain evidence="3">Xu316</strain>
    </source>
</reference>
<feature type="active site" evidence="1">
    <location>
        <position position="45"/>
    </location>
</feature>
<dbReference type="EMBL" id="AOGT01001276">
    <property type="protein sequence ID" value="EMG48056.1"/>
    <property type="molecule type" value="Genomic_DNA"/>
</dbReference>
<evidence type="ECO:0000313" key="3">
    <source>
        <dbReference type="Proteomes" id="UP000011777"/>
    </source>
</evidence>
<evidence type="ECO:0000256" key="1">
    <source>
        <dbReference type="PIRSR" id="PIRSR016184-1"/>
    </source>
</evidence>
<name>M3INS1_CANMX</name>
<dbReference type="SUPFAM" id="SSF54506">
    <property type="entry name" value="Diaminopimelate epimerase-like"/>
    <property type="match status" value="1"/>
</dbReference>
<comment type="caution">
    <text evidence="2">The sequence shown here is derived from an EMBL/GenBank/DDBJ whole genome shotgun (WGS) entry which is preliminary data.</text>
</comment>
<dbReference type="Pfam" id="PF02567">
    <property type="entry name" value="PhzC-PhzF"/>
    <property type="match status" value="1"/>
</dbReference>
<proteinExistence type="predicted"/>
<dbReference type="NCBIfam" id="TIGR00654">
    <property type="entry name" value="PhzF_family"/>
    <property type="match status" value="1"/>
</dbReference>
<dbReference type="InterPro" id="IPR003719">
    <property type="entry name" value="Phenazine_PhzF-like"/>
</dbReference>
<evidence type="ECO:0000313" key="2">
    <source>
        <dbReference type="EMBL" id="EMG48056.1"/>
    </source>
</evidence>
<keyword evidence="3" id="KW-1185">Reference proteome</keyword>
<dbReference type="PIRSF" id="PIRSF016184">
    <property type="entry name" value="PhzC_PhzF"/>
    <property type="match status" value="1"/>
</dbReference>
<dbReference type="AlphaFoldDB" id="M3INS1"/>
<dbReference type="eggNOG" id="KOG3033">
    <property type="taxonomic scope" value="Eukaryota"/>
</dbReference>
<accession>M3INS1</accession>
<dbReference type="PANTHER" id="PTHR13774:SF32">
    <property type="entry name" value="ANTISENSE-ENHANCING SEQUENCE 1"/>
    <property type="match status" value="1"/>
</dbReference>
<dbReference type="Proteomes" id="UP000011777">
    <property type="component" value="Unassembled WGS sequence"/>
</dbReference>
<sequence>MPRFKQVDVFTTVRYKGNAVAVIYDADDLTTDQMLNIARWTNLAETTFIVKKTSPEADYGLRIFTPDEELPFAGHPTLGSAFALIEDGIITPKNGKVVQECKAGLVDIAIDENTSVLTFKLPYAKFHPIPKQAIQELEKSLGKTIIGEPVLIETGPKWAMFEFMSAEDVLDLNIDLAKIGQLSEKNGWIGIGVFGKHESGKYELRNIVPSPGVTEDPGCGSGSAALGAYLSIHKKEPIESIEITQGSPVNRDARIHVEIGKDDGSIFVGGNAVTCFEGNYST</sequence>
<gene>
    <name evidence="2" type="ORF">G210_1443</name>
</gene>
<organism evidence="2 3">
    <name type="scientific">Candida maltosa (strain Xu316)</name>
    <name type="common">Yeast</name>
    <dbReference type="NCBI Taxonomy" id="1245528"/>
    <lineage>
        <taxon>Eukaryota</taxon>
        <taxon>Fungi</taxon>
        <taxon>Dikarya</taxon>
        <taxon>Ascomycota</taxon>
        <taxon>Saccharomycotina</taxon>
        <taxon>Pichiomycetes</taxon>
        <taxon>Debaryomycetaceae</taxon>
        <taxon>Candida/Lodderomyces clade</taxon>
        <taxon>Candida</taxon>
    </lineage>
</organism>
<dbReference type="Gene3D" id="3.10.310.10">
    <property type="entry name" value="Diaminopimelate Epimerase, Chain A, domain 1"/>
    <property type="match status" value="2"/>
</dbReference>